<reference evidence="5" key="1">
    <citation type="journal article" date="2019" name="Int. J. Syst. Evol. Microbiol.">
        <title>The Global Catalogue of Microorganisms (GCM) 10K type strain sequencing project: providing services to taxonomists for standard genome sequencing and annotation.</title>
        <authorList>
            <consortium name="The Broad Institute Genomics Platform"/>
            <consortium name="The Broad Institute Genome Sequencing Center for Infectious Disease"/>
            <person name="Wu L."/>
            <person name="Ma J."/>
        </authorList>
    </citation>
    <scope>NUCLEOTIDE SEQUENCE [LARGE SCALE GENOMIC DNA]</scope>
    <source>
        <strain evidence="5">JCM 17555</strain>
    </source>
</reference>
<feature type="domain" description="Ice-binding protein C-terminal" evidence="3">
    <location>
        <begin position="267"/>
        <end position="290"/>
    </location>
</feature>
<protein>
    <recommendedName>
        <fullName evidence="3">Ice-binding protein C-terminal domain-containing protein</fullName>
    </recommendedName>
</protein>
<feature type="transmembrane region" description="Helical" evidence="1">
    <location>
        <begin position="268"/>
        <end position="286"/>
    </location>
</feature>
<feature type="chain" id="PRO_5047161862" description="Ice-binding protein C-terminal domain-containing protein" evidence="2">
    <location>
        <begin position="29"/>
        <end position="291"/>
    </location>
</feature>
<dbReference type="Proteomes" id="UP001501337">
    <property type="component" value="Unassembled WGS sequence"/>
</dbReference>
<dbReference type="RefSeq" id="WP_344804177.1">
    <property type="nucleotide sequence ID" value="NZ_BAABBO010000005.1"/>
</dbReference>
<gene>
    <name evidence="4" type="ORF">GCM10022278_11240</name>
</gene>
<evidence type="ECO:0000256" key="1">
    <source>
        <dbReference type="SAM" id="Phobius"/>
    </source>
</evidence>
<dbReference type="EMBL" id="BAABBO010000005">
    <property type="protein sequence ID" value="GAA3954251.1"/>
    <property type="molecule type" value="Genomic_DNA"/>
</dbReference>
<feature type="signal peptide" evidence="2">
    <location>
        <begin position="1"/>
        <end position="28"/>
    </location>
</feature>
<dbReference type="InterPro" id="IPR013424">
    <property type="entry name" value="Ice-binding_C"/>
</dbReference>
<name>A0ABP7NU72_9GAMM</name>
<keyword evidence="1" id="KW-0812">Transmembrane</keyword>
<evidence type="ECO:0000313" key="4">
    <source>
        <dbReference type="EMBL" id="GAA3954251.1"/>
    </source>
</evidence>
<evidence type="ECO:0000259" key="3">
    <source>
        <dbReference type="Pfam" id="PF07589"/>
    </source>
</evidence>
<organism evidence="4 5">
    <name type="scientific">Allohahella marinimesophila</name>
    <dbReference type="NCBI Taxonomy" id="1054972"/>
    <lineage>
        <taxon>Bacteria</taxon>
        <taxon>Pseudomonadati</taxon>
        <taxon>Pseudomonadota</taxon>
        <taxon>Gammaproteobacteria</taxon>
        <taxon>Oceanospirillales</taxon>
        <taxon>Hahellaceae</taxon>
        <taxon>Allohahella</taxon>
    </lineage>
</organism>
<sequence length="291" mass="31476">MKQFRLTSLTVALCGALPAFLISPLGHASYFPGAYAYCSDSSVEPIDIGEAKELCGSSRSELDSDGTYGYDQFVEVDHTTGHMSLHSEFTNFATTVDPLKHATANLIDHVWFTGGEFSGAAHLRVKGSLFGEMPDQLDNFLGFWIDLSNTDNATNTGDFGHLSVQGHMVNGGLETEFVSYPSATLDAEFVTHWLDSDSFDIEMAISFDWTAETQAFQLTSGVNATMFTGMIGTFGLDVSSADLWFDMPEDVAMHSGSGYFLSGDTNSVPVPATLSLLGLGLAGLIARRRRR</sequence>
<proteinExistence type="predicted"/>
<keyword evidence="1" id="KW-1133">Transmembrane helix</keyword>
<keyword evidence="1" id="KW-0472">Membrane</keyword>
<dbReference type="Pfam" id="PF07589">
    <property type="entry name" value="PEP-CTERM"/>
    <property type="match status" value="1"/>
</dbReference>
<evidence type="ECO:0000313" key="5">
    <source>
        <dbReference type="Proteomes" id="UP001501337"/>
    </source>
</evidence>
<dbReference type="NCBIfam" id="TIGR02595">
    <property type="entry name" value="PEP_CTERM"/>
    <property type="match status" value="1"/>
</dbReference>
<evidence type="ECO:0000256" key="2">
    <source>
        <dbReference type="SAM" id="SignalP"/>
    </source>
</evidence>
<keyword evidence="2" id="KW-0732">Signal</keyword>
<accession>A0ABP7NU72</accession>
<comment type="caution">
    <text evidence="4">The sequence shown here is derived from an EMBL/GenBank/DDBJ whole genome shotgun (WGS) entry which is preliminary data.</text>
</comment>
<keyword evidence="5" id="KW-1185">Reference proteome</keyword>